<evidence type="ECO:0000313" key="2">
    <source>
        <dbReference type="Proteomes" id="UP001215216"/>
    </source>
</evidence>
<gene>
    <name evidence="1" type="ORF">P7079_01835</name>
</gene>
<dbReference type="Proteomes" id="UP001215216">
    <property type="component" value="Chromosome"/>
</dbReference>
<dbReference type="Gene3D" id="3.40.50.12780">
    <property type="entry name" value="N-terminal domain of ligase-like"/>
    <property type="match status" value="1"/>
</dbReference>
<accession>A0ABY8FZ75</accession>
<name>A0ABY8FZ75_9ACTO</name>
<reference evidence="1 2" key="1">
    <citation type="submission" date="2023-03" db="EMBL/GenBank/DDBJ databases">
        <title>Complete genome of Arcanobacterium canis strain DSM 25104 isolated in 2010 from a canine otitis externa in Germany.</title>
        <authorList>
            <person name="Borowiak M."/>
            <person name="Kreitlow A."/>
            <person name="Malorny B."/>
            <person name="Laemmler C."/>
            <person name="Prenger-Berninghoff E."/>
            <person name="Ploetz M."/>
            <person name="Abdulmawjood A."/>
        </authorList>
    </citation>
    <scope>NUCLEOTIDE SEQUENCE [LARGE SCALE GENOMIC DNA]</scope>
    <source>
        <strain evidence="1 2">DSM 25104</strain>
    </source>
</reference>
<dbReference type="InterPro" id="IPR017523">
    <property type="entry name" value="Rv3268"/>
</dbReference>
<evidence type="ECO:0000313" key="1">
    <source>
        <dbReference type="EMBL" id="WFM83748.1"/>
    </source>
</evidence>
<dbReference type="NCBIfam" id="TIGR03089">
    <property type="entry name" value="TIGR03089 family protein"/>
    <property type="match status" value="1"/>
</dbReference>
<proteinExistence type="predicted"/>
<dbReference type="InterPro" id="IPR042099">
    <property type="entry name" value="ANL_N_sf"/>
</dbReference>
<protein>
    <submittedName>
        <fullName evidence="1">TIGR03089 family protein</fullName>
    </submittedName>
</protein>
<dbReference type="SUPFAM" id="SSF56801">
    <property type="entry name" value="Acetyl-CoA synthetase-like"/>
    <property type="match status" value="1"/>
</dbReference>
<dbReference type="RefSeq" id="WP_278013143.1">
    <property type="nucleotide sequence ID" value="NZ_CP121208.1"/>
</dbReference>
<keyword evidence="2" id="KW-1185">Reference proteome</keyword>
<dbReference type="EMBL" id="CP121208">
    <property type="protein sequence ID" value="WFM83748.1"/>
    <property type="molecule type" value="Genomic_DNA"/>
</dbReference>
<organism evidence="1 2">
    <name type="scientific">Arcanobacterium canis</name>
    <dbReference type="NCBI Taxonomy" id="999183"/>
    <lineage>
        <taxon>Bacteria</taxon>
        <taxon>Bacillati</taxon>
        <taxon>Actinomycetota</taxon>
        <taxon>Actinomycetes</taxon>
        <taxon>Actinomycetales</taxon>
        <taxon>Actinomycetaceae</taxon>
        <taxon>Arcanobacterium</taxon>
    </lineage>
</organism>
<sequence length="224" mass="23669">MSHPDLMYQQLMKIGASPALTVYGEDRIELSGKVLANHVAKIAHFLVDEIGLEPGNRVVLDLPVHWKTIAWGLAALIAGGNLVVGRAKIADAEPGTVVVTANPRGIERDPDDAVVALALGSLAMSWAGDLESDVYDGVADVMSFPDTLMFSGLGEGSNAFFYSRAIGDIPAGRIALHKPSVIESLCVAYTAFSRGDSLVITSGSTAENVLEIEHASLFTPAIRL</sequence>